<organism evidence="2 3">
    <name type="scientific">Zestosphaera tikiterensis</name>
    <dbReference type="NCBI Taxonomy" id="1973259"/>
    <lineage>
        <taxon>Archaea</taxon>
        <taxon>Thermoproteota</taxon>
        <taxon>Thermoprotei</taxon>
        <taxon>Desulfurococcales</taxon>
        <taxon>Desulfurococcaceae</taxon>
        <taxon>Zestosphaera</taxon>
    </lineage>
</organism>
<dbReference type="PROSITE" id="PS51740">
    <property type="entry name" value="SPOVT_ABRB"/>
    <property type="match status" value="1"/>
</dbReference>
<comment type="caution">
    <text evidence="2">The sequence shown here is derived from an EMBL/GenBank/DDBJ whole genome shotgun (WGS) entry which is preliminary data.</text>
</comment>
<proteinExistence type="predicted"/>
<reference evidence="2 3" key="1">
    <citation type="journal article" date="2018" name="Syst. Appl. Microbiol.">
        <title>A new symbiotic nanoarchaeote (Candidatus Nanoclepta minutus) and its host (Zestosphaera tikiterensis gen. nov., sp. nov.) from a New Zealand hot spring.</title>
        <authorList>
            <person name="St John E."/>
            <person name="Liu Y."/>
            <person name="Podar M."/>
            <person name="Stott M.B."/>
            <person name="Meneghin J."/>
            <person name="Chen Z."/>
            <person name="Lagutin K."/>
            <person name="Mitchell K."/>
            <person name="Reysenbach A.L."/>
        </authorList>
    </citation>
    <scope>NUCLEOTIDE SEQUENCE [LARGE SCALE GENOMIC DNA]</scope>
    <source>
        <strain evidence="2">NZ3</strain>
    </source>
</reference>
<dbReference type="AlphaFoldDB" id="A0A2R7Y605"/>
<evidence type="ECO:0000259" key="1">
    <source>
        <dbReference type="PROSITE" id="PS51740"/>
    </source>
</evidence>
<feature type="domain" description="SpoVT-AbrB" evidence="1">
    <location>
        <begin position="2"/>
        <end position="49"/>
    </location>
</feature>
<dbReference type="GO" id="GO:0003677">
    <property type="term" value="F:DNA binding"/>
    <property type="evidence" value="ECO:0007669"/>
    <property type="project" value="InterPro"/>
</dbReference>
<dbReference type="Gene3D" id="2.10.260.10">
    <property type="match status" value="1"/>
</dbReference>
<dbReference type="InterPro" id="IPR007159">
    <property type="entry name" value="SpoVT-AbrB_dom"/>
</dbReference>
<name>A0A2R7Y605_9CREN</name>
<dbReference type="SMART" id="SM00966">
    <property type="entry name" value="SpoVT_AbrB"/>
    <property type="match status" value="1"/>
</dbReference>
<dbReference type="InterPro" id="IPR037914">
    <property type="entry name" value="SpoVT-AbrB_sf"/>
</dbReference>
<protein>
    <recommendedName>
        <fullName evidence="1">SpoVT-AbrB domain-containing protein</fullName>
    </recommendedName>
</protein>
<dbReference type="EMBL" id="NBVN01000003">
    <property type="protein sequence ID" value="PUA32797.1"/>
    <property type="molecule type" value="Genomic_DNA"/>
</dbReference>
<accession>A0A2R7Y605</accession>
<dbReference type="SUPFAM" id="SSF89447">
    <property type="entry name" value="AbrB/MazE/MraZ-like"/>
    <property type="match status" value="1"/>
</dbReference>
<evidence type="ECO:0000313" key="2">
    <source>
        <dbReference type="EMBL" id="PUA32797.1"/>
    </source>
</evidence>
<dbReference type="NCBIfam" id="TIGR01439">
    <property type="entry name" value="lp_hng_hel_AbrB"/>
    <property type="match status" value="1"/>
</dbReference>
<gene>
    <name evidence="2" type="ORF">B7O98_04975</name>
</gene>
<sequence length="131" mass="14456">MKFIVKVDSRGRVVIPQVMREALGLEPRSFVEIELDQADRKLVIKPITSSGEILVNVDIILNKAEDVAKIVNIVLENGVEVKMLKCFPSPDRCSVTVGVLDSNAMKQLTEALEREGFKIAGISTELSPKHV</sequence>
<dbReference type="Pfam" id="PF04014">
    <property type="entry name" value="MazE_antitoxin"/>
    <property type="match status" value="1"/>
</dbReference>
<evidence type="ECO:0000313" key="3">
    <source>
        <dbReference type="Proteomes" id="UP000244093"/>
    </source>
</evidence>
<dbReference type="InterPro" id="IPR023187">
    <property type="entry name" value="Tscrpt_reg_MarR-type_CS"/>
</dbReference>
<dbReference type="PROSITE" id="PS01117">
    <property type="entry name" value="HTH_MARR_1"/>
    <property type="match status" value="1"/>
</dbReference>
<dbReference type="Proteomes" id="UP000244093">
    <property type="component" value="Unassembled WGS sequence"/>
</dbReference>